<organism evidence="1">
    <name type="scientific">Anguilla anguilla</name>
    <name type="common">European freshwater eel</name>
    <name type="synonym">Muraena anguilla</name>
    <dbReference type="NCBI Taxonomy" id="7936"/>
    <lineage>
        <taxon>Eukaryota</taxon>
        <taxon>Metazoa</taxon>
        <taxon>Chordata</taxon>
        <taxon>Craniata</taxon>
        <taxon>Vertebrata</taxon>
        <taxon>Euteleostomi</taxon>
        <taxon>Actinopterygii</taxon>
        <taxon>Neopterygii</taxon>
        <taxon>Teleostei</taxon>
        <taxon>Anguilliformes</taxon>
        <taxon>Anguillidae</taxon>
        <taxon>Anguilla</taxon>
    </lineage>
</organism>
<sequence>MHPKGKQMSVGKPLAAGHWANSQGLVSVLFCHGACVSWT</sequence>
<evidence type="ECO:0000313" key="1">
    <source>
        <dbReference type="EMBL" id="JAH72679.1"/>
    </source>
</evidence>
<reference evidence="1" key="1">
    <citation type="submission" date="2014-11" db="EMBL/GenBank/DDBJ databases">
        <authorList>
            <person name="Amaro Gonzalez C."/>
        </authorList>
    </citation>
    <scope>NUCLEOTIDE SEQUENCE</scope>
</reference>
<protein>
    <submittedName>
        <fullName evidence="1">Uncharacterized protein</fullName>
    </submittedName>
</protein>
<reference evidence="1" key="2">
    <citation type="journal article" date="2015" name="Fish Shellfish Immunol.">
        <title>Early steps in the European eel (Anguilla anguilla)-Vibrio vulnificus interaction in the gills: Role of the RtxA13 toxin.</title>
        <authorList>
            <person name="Callol A."/>
            <person name="Pajuelo D."/>
            <person name="Ebbesson L."/>
            <person name="Teles M."/>
            <person name="MacKenzie S."/>
            <person name="Amaro C."/>
        </authorList>
    </citation>
    <scope>NUCLEOTIDE SEQUENCE</scope>
</reference>
<accession>A0A0E9V3G1</accession>
<dbReference type="AlphaFoldDB" id="A0A0E9V3G1"/>
<proteinExistence type="predicted"/>
<name>A0A0E9V3G1_ANGAN</name>
<dbReference type="EMBL" id="GBXM01035898">
    <property type="protein sequence ID" value="JAH72679.1"/>
    <property type="molecule type" value="Transcribed_RNA"/>
</dbReference>